<proteinExistence type="inferred from homology"/>
<dbReference type="Proteomes" id="UP001304650">
    <property type="component" value="Chromosome"/>
</dbReference>
<keyword evidence="5 6" id="KW-0482">Metalloprotease</keyword>
<dbReference type="RefSeq" id="WP_314802447.1">
    <property type="nucleotide sequence ID" value="NZ_CP130319.1"/>
</dbReference>
<dbReference type="AlphaFoldDB" id="A0AA96LQZ0"/>
<dbReference type="Gene3D" id="1.20.140.70">
    <property type="entry name" value="Oligopeptidase f, N-terminal domain"/>
    <property type="match status" value="1"/>
</dbReference>
<dbReference type="CDD" id="cd09607">
    <property type="entry name" value="M3B_PepF"/>
    <property type="match status" value="1"/>
</dbReference>
<keyword evidence="10" id="KW-1185">Reference proteome</keyword>
<evidence type="ECO:0000259" key="8">
    <source>
        <dbReference type="Pfam" id="PF08439"/>
    </source>
</evidence>
<dbReference type="Pfam" id="PF08439">
    <property type="entry name" value="Peptidase_M3_N"/>
    <property type="match status" value="1"/>
</dbReference>
<dbReference type="GO" id="GO:0006508">
    <property type="term" value="P:proteolysis"/>
    <property type="evidence" value="ECO:0007669"/>
    <property type="project" value="UniProtKB-KW"/>
</dbReference>
<comment type="similarity">
    <text evidence="6">Belongs to the peptidase M3 family.</text>
</comment>
<dbReference type="EMBL" id="CP130319">
    <property type="protein sequence ID" value="WNR45584.1"/>
    <property type="molecule type" value="Genomic_DNA"/>
</dbReference>
<accession>A0AA96LQZ0</accession>
<evidence type="ECO:0000259" key="7">
    <source>
        <dbReference type="Pfam" id="PF01432"/>
    </source>
</evidence>
<dbReference type="EC" id="3.4.-.-" evidence="9"/>
<keyword evidence="3 6" id="KW-0378">Hydrolase</keyword>
<keyword evidence="4 6" id="KW-0862">Zinc</keyword>
<name>A0AA96LQZ0_9BACL</name>
<keyword evidence="2 6" id="KW-0479">Metal-binding</keyword>
<evidence type="ECO:0000313" key="9">
    <source>
        <dbReference type="EMBL" id="WNR45584.1"/>
    </source>
</evidence>
<dbReference type="InterPro" id="IPR011977">
    <property type="entry name" value="Pept_M3B_clade3"/>
</dbReference>
<comment type="cofactor">
    <cofactor evidence="6">
        <name>Zn(2+)</name>
        <dbReference type="ChEBI" id="CHEBI:29105"/>
    </cofactor>
    <text evidence="6">Binds 1 zinc ion.</text>
</comment>
<organism evidence="9 10">
    <name type="scientific">Paenibacillus roseopurpureus</name>
    <dbReference type="NCBI Taxonomy" id="2918901"/>
    <lineage>
        <taxon>Bacteria</taxon>
        <taxon>Bacillati</taxon>
        <taxon>Bacillota</taxon>
        <taxon>Bacilli</taxon>
        <taxon>Bacillales</taxon>
        <taxon>Paenibacillaceae</taxon>
        <taxon>Paenibacillus</taxon>
    </lineage>
</organism>
<reference evidence="9" key="1">
    <citation type="submission" date="2022-02" db="EMBL/GenBank/DDBJ databases">
        <title>Paenibacillus sp. MBLB1832 Whole Genome Shotgun Sequencing.</title>
        <authorList>
            <person name="Hwang C.Y."/>
            <person name="Cho E.-S."/>
            <person name="Seo M.-J."/>
        </authorList>
    </citation>
    <scope>NUCLEOTIDE SEQUENCE</scope>
    <source>
        <strain evidence="9">MBLB1832</strain>
    </source>
</reference>
<dbReference type="SUPFAM" id="SSF55486">
    <property type="entry name" value="Metalloproteases ('zincins'), catalytic domain"/>
    <property type="match status" value="1"/>
</dbReference>
<evidence type="ECO:0000256" key="2">
    <source>
        <dbReference type="ARBA" id="ARBA00022723"/>
    </source>
</evidence>
<feature type="domain" description="Peptidase M3A/M3B catalytic" evidence="7">
    <location>
        <begin position="208"/>
        <end position="585"/>
    </location>
</feature>
<evidence type="ECO:0000256" key="1">
    <source>
        <dbReference type="ARBA" id="ARBA00022670"/>
    </source>
</evidence>
<dbReference type="GO" id="GO:0046872">
    <property type="term" value="F:metal ion binding"/>
    <property type="evidence" value="ECO:0007669"/>
    <property type="project" value="UniProtKB-UniRule"/>
</dbReference>
<evidence type="ECO:0000256" key="6">
    <source>
        <dbReference type="RuleBase" id="RU003435"/>
    </source>
</evidence>
<dbReference type="KEGG" id="proo:MJB10_05620"/>
<dbReference type="PANTHER" id="PTHR34217:SF1">
    <property type="entry name" value="CARBOXYPEPTIDASE 1"/>
    <property type="match status" value="1"/>
</dbReference>
<dbReference type="InterPro" id="IPR013647">
    <property type="entry name" value="OligopepF_N_dom"/>
</dbReference>
<gene>
    <name evidence="9" type="ORF">MJB10_05620</name>
</gene>
<dbReference type="InterPro" id="IPR001333">
    <property type="entry name" value="Peptidase_M32_Taq"/>
</dbReference>
<dbReference type="GO" id="GO:0004181">
    <property type="term" value="F:metallocarboxypeptidase activity"/>
    <property type="evidence" value="ECO:0007669"/>
    <property type="project" value="InterPro"/>
</dbReference>
<feature type="domain" description="Oligopeptidase F N-terminal" evidence="8">
    <location>
        <begin position="122"/>
        <end position="185"/>
    </location>
</feature>
<dbReference type="InterPro" id="IPR034006">
    <property type="entry name" value="M3B_PepF_2"/>
</dbReference>
<keyword evidence="1 6" id="KW-0645">Protease</keyword>
<dbReference type="NCBIfam" id="TIGR02290">
    <property type="entry name" value="M3_fam_3"/>
    <property type="match status" value="1"/>
</dbReference>
<dbReference type="Pfam" id="PF01432">
    <property type="entry name" value="Peptidase_M3"/>
    <property type="match status" value="1"/>
</dbReference>
<evidence type="ECO:0000256" key="5">
    <source>
        <dbReference type="ARBA" id="ARBA00023049"/>
    </source>
</evidence>
<protein>
    <submittedName>
        <fullName evidence="9">M3 family oligoendopeptidase</fullName>
        <ecNumber evidence="9">3.4.-.-</ecNumber>
    </submittedName>
</protein>
<evidence type="ECO:0000256" key="4">
    <source>
        <dbReference type="ARBA" id="ARBA00022833"/>
    </source>
</evidence>
<dbReference type="Gene3D" id="1.10.1370.20">
    <property type="entry name" value="Oligoendopeptidase f, C-terminal domain"/>
    <property type="match status" value="1"/>
</dbReference>
<dbReference type="InterPro" id="IPR001567">
    <property type="entry name" value="Pept_M3A_M3B_dom"/>
</dbReference>
<dbReference type="GO" id="GO:0004222">
    <property type="term" value="F:metalloendopeptidase activity"/>
    <property type="evidence" value="ECO:0007669"/>
    <property type="project" value="InterPro"/>
</dbReference>
<dbReference type="InterPro" id="IPR042088">
    <property type="entry name" value="OligoPept_F_C"/>
</dbReference>
<evidence type="ECO:0000256" key="3">
    <source>
        <dbReference type="ARBA" id="ARBA00022801"/>
    </source>
</evidence>
<dbReference type="PANTHER" id="PTHR34217">
    <property type="entry name" value="METAL-DEPENDENT CARBOXYPEPTIDASE"/>
    <property type="match status" value="1"/>
</dbReference>
<sequence length="605" mass="68024">MIALLKLPLNQTWNLETFFPGGSDSPAFAAHLKKLQESIASFQELVRGSTSPQRVEDAATLAQLVEKLQNNVMHIHEADSFVGCLQADNQKDKKAPVLSGQVKSLYAEHLSSLTHFDQILTGIPDAVWTSLLAQEPFQAIAFSLDERRTLANEKLPPAQEALINDLAVDGYHGWSDLYNSTVGQFSMTVDVEGKPVSLSAGQAFNKLHTENRDERLALFEKWEQAWTEKEEYCAEALNHLAGFRLGVYKARGWKSIHKEPLAINRMKEQTLKVMWDVIDRNKDAFVAYLNRKAKLLGVEKLAWVDVDAPLGDSSKKISYDEGATLIVDQFKRFSPKLAAFSEEAFEKRWIEAEDRPGKRPGGFCTSFPLAGETRIFMTYGGTLNNVSTLAHELGHGYHQHVMTDMPALAQEYAMNVAETASTFAEMIVADAVVKSASTDEERIVLLEDKIQRAIAFFMNIHARFIFETNFYAERSQGLVSVERLNELMVDAQKAAYKDALSSYHPHFWAAKLHFYATDVPFYNFPYTFGYMFSAGIYARAVQEGASFEDKYISLLRDTGSMNVEELAEKHLGVDLTEPDFWQSAVDMALQDVEQFMALTEAKVRA</sequence>
<evidence type="ECO:0000313" key="10">
    <source>
        <dbReference type="Proteomes" id="UP001304650"/>
    </source>
</evidence>